<reference evidence="4" key="1">
    <citation type="journal article" date="2019" name="Int. J. Syst. Evol. Microbiol.">
        <title>The Global Catalogue of Microorganisms (GCM) 10K type strain sequencing project: providing services to taxonomists for standard genome sequencing and annotation.</title>
        <authorList>
            <consortium name="The Broad Institute Genomics Platform"/>
            <consortium name="The Broad Institute Genome Sequencing Center for Infectious Disease"/>
            <person name="Wu L."/>
            <person name="Ma J."/>
        </authorList>
    </citation>
    <scope>NUCLEOTIDE SEQUENCE [LARGE SCALE GENOMIC DNA]</scope>
    <source>
        <strain evidence="4">JCM 17459</strain>
    </source>
</reference>
<evidence type="ECO:0000313" key="4">
    <source>
        <dbReference type="Proteomes" id="UP001499841"/>
    </source>
</evidence>
<dbReference type="Gene3D" id="1.10.3110.10">
    <property type="entry name" value="protoporphyrinogen ix oxidase, domain 3"/>
    <property type="match status" value="1"/>
</dbReference>
<evidence type="ECO:0000313" key="3">
    <source>
        <dbReference type="EMBL" id="GAA4285783.1"/>
    </source>
</evidence>
<accession>A0ABP8EP74</accession>
<dbReference type="Proteomes" id="UP001499841">
    <property type="component" value="Unassembled WGS sequence"/>
</dbReference>
<protein>
    <submittedName>
        <fullName evidence="3">Protoporphyrinogen oxidase</fullName>
    </submittedName>
</protein>
<comment type="caution">
    <text evidence="3">The sequence shown here is derived from an EMBL/GenBank/DDBJ whole genome shotgun (WGS) entry which is preliminary data.</text>
</comment>
<name>A0ABP8EP74_9MICO</name>
<dbReference type="InterPro" id="IPR050464">
    <property type="entry name" value="Zeta_carotene_desat/Oxidored"/>
</dbReference>
<dbReference type="EMBL" id="BAABBA010000001">
    <property type="protein sequence ID" value="GAA4285783.1"/>
    <property type="molecule type" value="Genomic_DNA"/>
</dbReference>
<dbReference type="Gene3D" id="3.50.50.60">
    <property type="entry name" value="FAD/NAD(P)-binding domain"/>
    <property type="match status" value="1"/>
</dbReference>
<dbReference type="PRINTS" id="PR00419">
    <property type="entry name" value="ADXRDTASE"/>
</dbReference>
<dbReference type="InterPro" id="IPR002937">
    <property type="entry name" value="Amino_oxidase"/>
</dbReference>
<keyword evidence="4" id="KW-1185">Reference proteome</keyword>
<evidence type="ECO:0000259" key="2">
    <source>
        <dbReference type="Pfam" id="PF01593"/>
    </source>
</evidence>
<dbReference type="Gene3D" id="3.90.660.20">
    <property type="entry name" value="Protoporphyrinogen oxidase, mitochondrial, domain 2"/>
    <property type="match status" value="1"/>
</dbReference>
<evidence type="ECO:0000256" key="1">
    <source>
        <dbReference type="SAM" id="MobiDB-lite"/>
    </source>
</evidence>
<gene>
    <name evidence="3" type="primary">hemG</name>
    <name evidence="3" type="ORF">GCM10022262_01420</name>
</gene>
<feature type="region of interest" description="Disordered" evidence="1">
    <location>
        <begin position="1"/>
        <end position="25"/>
    </location>
</feature>
<organism evidence="3 4">
    <name type="scientific">Georgenia daeguensis</name>
    <dbReference type="NCBI Taxonomy" id="908355"/>
    <lineage>
        <taxon>Bacteria</taxon>
        <taxon>Bacillati</taxon>
        <taxon>Actinomycetota</taxon>
        <taxon>Actinomycetes</taxon>
        <taxon>Micrococcales</taxon>
        <taxon>Bogoriellaceae</taxon>
        <taxon>Georgenia</taxon>
    </lineage>
</organism>
<proteinExistence type="predicted"/>
<dbReference type="RefSeq" id="WP_345036503.1">
    <property type="nucleotide sequence ID" value="NZ_BAABBA010000001.1"/>
</dbReference>
<dbReference type="PANTHER" id="PTHR42923">
    <property type="entry name" value="PROTOPORPHYRINOGEN OXIDASE"/>
    <property type="match status" value="1"/>
</dbReference>
<dbReference type="SUPFAM" id="SSF54373">
    <property type="entry name" value="FAD-linked reductases, C-terminal domain"/>
    <property type="match status" value="1"/>
</dbReference>
<dbReference type="PANTHER" id="PTHR42923:SF3">
    <property type="entry name" value="PROTOPORPHYRINOGEN OXIDASE"/>
    <property type="match status" value="1"/>
</dbReference>
<dbReference type="InterPro" id="IPR036188">
    <property type="entry name" value="FAD/NAD-bd_sf"/>
</dbReference>
<dbReference type="SUPFAM" id="SSF51905">
    <property type="entry name" value="FAD/NAD(P)-binding domain"/>
    <property type="match status" value="1"/>
</dbReference>
<feature type="domain" description="Amine oxidase" evidence="2">
    <location>
        <begin position="41"/>
        <end position="303"/>
    </location>
</feature>
<dbReference type="Pfam" id="PF01593">
    <property type="entry name" value="Amino_oxidase"/>
    <property type="match status" value="1"/>
</dbReference>
<sequence length="481" mass="47279">MTAGDEVASRGGWDATGGGDDGGRDGTGVAARDVVVVGAGMAGLVAARTLLRHGLRPLVLEASAQVGGLVSGGVVGGREVDLGAEAFALRRPEVRALAEALGLAVEVPAGGSWVYSDGRAFPIPAESILGIPADPTAPDVAGVLGPEGAARAAADAGLAPSVGADAEDLASLVRLRMGETVLDRLVRPVAGGIHAADPADLAADAVVPGLRAALAAHGALAAAVRALRAAGPPGSAVATTTGGLFRLPRALAGAVTAAGGEIHTGTAVQALRRNGGAWELVLDDGAVLRARRVVLATPGRPALDLLAGVLEGPLPDLPAGAALTHVTLAVRAPALDAAPRGSGLLVAPGPGPVRAKALTHASAKWQWLAAASAPGEHVLRLSYGRPGEPPTGVDAALAHADAELLLGVRLEEVTDAVVVAREGALAPSTPAHREAVTTLQARVAELPGLAVTGTWVAGTGLAAVVPHADAAAEALAGRTVA</sequence>